<organism evidence="1 2">
    <name type="scientific">Dufourea novaeangliae</name>
    <name type="common">Sweat bee</name>
    <dbReference type="NCBI Taxonomy" id="178035"/>
    <lineage>
        <taxon>Eukaryota</taxon>
        <taxon>Metazoa</taxon>
        <taxon>Ecdysozoa</taxon>
        <taxon>Arthropoda</taxon>
        <taxon>Hexapoda</taxon>
        <taxon>Insecta</taxon>
        <taxon>Pterygota</taxon>
        <taxon>Neoptera</taxon>
        <taxon>Endopterygota</taxon>
        <taxon>Hymenoptera</taxon>
        <taxon>Apocrita</taxon>
        <taxon>Aculeata</taxon>
        <taxon>Apoidea</taxon>
        <taxon>Anthophila</taxon>
        <taxon>Halictidae</taxon>
        <taxon>Rophitinae</taxon>
        <taxon>Dufourea</taxon>
    </lineage>
</organism>
<gene>
    <name evidence="1" type="ORF">WN55_10639</name>
</gene>
<dbReference type="Proteomes" id="UP000076502">
    <property type="component" value="Unassembled WGS sequence"/>
</dbReference>
<dbReference type="EMBL" id="KQ434809">
    <property type="protein sequence ID" value="KZC06725.1"/>
    <property type="molecule type" value="Genomic_DNA"/>
</dbReference>
<reference evidence="1 2" key="1">
    <citation type="submission" date="2015-07" db="EMBL/GenBank/DDBJ databases">
        <title>The genome of Dufourea novaeangliae.</title>
        <authorList>
            <person name="Pan H."/>
            <person name="Kapheim K."/>
        </authorList>
    </citation>
    <scope>NUCLEOTIDE SEQUENCE [LARGE SCALE GENOMIC DNA]</scope>
    <source>
        <strain evidence="1">0120121106</strain>
        <tissue evidence="1">Whole body</tissue>
    </source>
</reference>
<proteinExistence type="predicted"/>
<evidence type="ECO:0000313" key="1">
    <source>
        <dbReference type="EMBL" id="KZC06725.1"/>
    </source>
</evidence>
<keyword evidence="2" id="KW-1185">Reference proteome</keyword>
<name>A0A154P454_DUFNO</name>
<accession>A0A154P454</accession>
<sequence length="176" mass="20005">MEVCDSHSSKEVIRPTKRRRIIAMSPENDDIDIEQSVDDFEWEEKNDKPKLHKFISVSGVNKDITSFTRENVYGLVLTEEILEHIVMETNRFGKTFSGLSGTRTGRNHGLSEVLKVFSNPSAQLKGIRHVRMKGNEIRVWKKDWGRLPSSCASETNQELNHLTSLLTGGGRCVFTD</sequence>
<evidence type="ECO:0008006" key="3">
    <source>
        <dbReference type="Google" id="ProtNLM"/>
    </source>
</evidence>
<evidence type="ECO:0000313" key="2">
    <source>
        <dbReference type="Proteomes" id="UP000076502"/>
    </source>
</evidence>
<protein>
    <recommendedName>
        <fullName evidence="3">PiggyBac transposable element-derived protein domain-containing protein</fullName>
    </recommendedName>
</protein>
<dbReference type="AlphaFoldDB" id="A0A154P454"/>